<reference evidence="3" key="1">
    <citation type="journal article" date="2019" name="Int. J. Syst. Evol. Microbiol.">
        <title>The Global Catalogue of Microorganisms (GCM) 10K type strain sequencing project: providing services to taxonomists for standard genome sequencing and annotation.</title>
        <authorList>
            <consortium name="The Broad Institute Genomics Platform"/>
            <consortium name="The Broad Institute Genome Sequencing Center for Infectious Disease"/>
            <person name="Wu L."/>
            <person name="Ma J."/>
        </authorList>
    </citation>
    <scope>NUCLEOTIDE SEQUENCE [LARGE SCALE GENOMIC DNA]</scope>
    <source>
        <strain evidence="3">JCM 17759</strain>
    </source>
</reference>
<gene>
    <name evidence="2" type="ORF">GCM10023156_38240</name>
</gene>
<proteinExistence type="predicted"/>
<organism evidence="2 3">
    <name type="scientific">Novipirellula rosea</name>
    <dbReference type="NCBI Taxonomy" id="1031540"/>
    <lineage>
        <taxon>Bacteria</taxon>
        <taxon>Pseudomonadati</taxon>
        <taxon>Planctomycetota</taxon>
        <taxon>Planctomycetia</taxon>
        <taxon>Pirellulales</taxon>
        <taxon>Pirellulaceae</taxon>
        <taxon>Novipirellula</taxon>
    </lineage>
</organism>
<dbReference type="InterPro" id="IPR011604">
    <property type="entry name" value="PDDEXK-like_dom_sf"/>
</dbReference>
<keyword evidence="3" id="KW-1185">Reference proteome</keyword>
<dbReference type="Pfam" id="PF12705">
    <property type="entry name" value="PDDEXK_1"/>
    <property type="match status" value="1"/>
</dbReference>
<name>A0ABP8N394_9BACT</name>
<sequence length="209" mass="23421">MGSWDVRTADQKVTFKAKESASDLLGKGQALMELYSKEEPPTNIIAVEERVLVPLCDSSGNILERPLAATCDLISGSTEQTVVTEFKTSARSYSVFDVESSLQPSCYTQSALSTLDRWVSVEFVVFTKTTTPKIQRLKTSRSQQDLNRLGDVAKNVEKAVENQIFYPIESPMNCSGCPYRQECRDWRPTTLNIQEKQEVHRNKEVVCAG</sequence>
<feature type="domain" description="PD-(D/E)XK endonuclease-like" evidence="1">
    <location>
        <begin position="35"/>
        <end position="184"/>
    </location>
</feature>
<comment type="caution">
    <text evidence="2">The sequence shown here is derived from an EMBL/GenBank/DDBJ whole genome shotgun (WGS) entry which is preliminary data.</text>
</comment>
<evidence type="ECO:0000313" key="2">
    <source>
        <dbReference type="EMBL" id="GAA4459117.1"/>
    </source>
</evidence>
<accession>A0ABP8N394</accession>
<dbReference type="Gene3D" id="3.90.320.10">
    <property type="match status" value="1"/>
</dbReference>
<dbReference type="Proteomes" id="UP001500840">
    <property type="component" value="Unassembled WGS sequence"/>
</dbReference>
<protein>
    <recommendedName>
        <fullName evidence="1">PD-(D/E)XK endonuclease-like domain-containing protein</fullName>
    </recommendedName>
</protein>
<dbReference type="InterPro" id="IPR038726">
    <property type="entry name" value="PDDEXK_AddAB-type"/>
</dbReference>
<evidence type="ECO:0000259" key="1">
    <source>
        <dbReference type="Pfam" id="PF12705"/>
    </source>
</evidence>
<dbReference type="EMBL" id="BAABGA010000047">
    <property type="protein sequence ID" value="GAA4459117.1"/>
    <property type="molecule type" value="Genomic_DNA"/>
</dbReference>
<evidence type="ECO:0000313" key="3">
    <source>
        <dbReference type="Proteomes" id="UP001500840"/>
    </source>
</evidence>